<feature type="domain" description="Histidine kinase" evidence="15">
    <location>
        <begin position="262"/>
        <end position="483"/>
    </location>
</feature>
<dbReference type="SUPFAM" id="SSF47384">
    <property type="entry name" value="Homodimeric domain of signal transducing histidine kinase"/>
    <property type="match status" value="1"/>
</dbReference>
<dbReference type="Gene3D" id="1.10.287.130">
    <property type="match status" value="1"/>
</dbReference>
<keyword evidence="10" id="KW-0067">ATP-binding</keyword>
<evidence type="ECO:0000256" key="9">
    <source>
        <dbReference type="ARBA" id="ARBA00022777"/>
    </source>
</evidence>
<dbReference type="CDD" id="cd06225">
    <property type="entry name" value="HAMP"/>
    <property type="match status" value="1"/>
</dbReference>
<keyword evidence="5" id="KW-0597">Phosphoprotein</keyword>
<dbReference type="CDD" id="cd00075">
    <property type="entry name" value="HATPase"/>
    <property type="match status" value="1"/>
</dbReference>
<dbReference type="SUPFAM" id="SSF158472">
    <property type="entry name" value="HAMP domain-like"/>
    <property type="match status" value="1"/>
</dbReference>
<dbReference type="SUPFAM" id="SSF55874">
    <property type="entry name" value="ATPase domain of HSP90 chaperone/DNA topoisomerase II/histidine kinase"/>
    <property type="match status" value="1"/>
</dbReference>
<dbReference type="InterPro" id="IPR004358">
    <property type="entry name" value="Sig_transdc_His_kin-like_C"/>
</dbReference>
<feature type="transmembrane region" description="Helical" evidence="14">
    <location>
        <begin position="174"/>
        <end position="193"/>
    </location>
</feature>
<keyword evidence="4" id="KW-1003">Cell membrane</keyword>
<evidence type="ECO:0000256" key="5">
    <source>
        <dbReference type="ARBA" id="ARBA00022553"/>
    </source>
</evidence>
<dbReference type="SMART" id="SM00388">
    <property type="entry name" value="HisKA"/>
    <property type="match status" value="1"/>
</dbReference>
<dbReference type="Pfam" id="PF00512">
    <property type="entry name" value="HisKA"/>
    <property type="match status" value="1"/>
</dbReference>
<evidence type="ECO:0000256" key="2">
    <source>
        <dbReference type="ARBA" id="ARBA00004651"/>
    </source>
</evidence>
<name>A0A494Y796_9BACL</name>
<dbReference type="InterPro" id="IPR003594">
    <property type="entry name" value="HATPase_dom"/>
</dbReference>
<keyword evidence="8" id="KW-0547">Nucleotide-binding</keyword>
<keyword evidence="7 14" id="KW-0812">Transmembrane</keyword>
<feature type="transmembrane region" description="Helical" evidence="14">
    <location>
        <begin position="16"/>
        <end position="42"/>
    </location>
</feature>
<evidence type="ECO:0000256" key="7">
    <source>
        <dbReference type="ARBA" id="ARBA00022692"/>
    </source>
</evidence>
<dbReference type="PROSITE" id="PS50109">
    <property type="entry name" value="HIS_KIN"/>
    <property type="match status" value="1"/>
</dbReference>
<dbReference type="SMART" id="SM00387">
    <property type="entry name" value="HATPase_c"/>
    <property type="match status" value="1"/>
</dbReference>
<dbReference type="InterPro" id="IPR050398">
    <property type="entry name" value="HssS/ArlS-like"/>
</dbReference>
<evidence type="ECO:0000256" key="3">
    <source>
        <dbReference type="ARBA" id="ARBA00012438"/>
    </source>
</evidence>
<dbReference type="PROSITE" id="PS50885">
    <property type="entry name" value="HAMP"/>
    <property type="match status" value="1"/>
</dbReference>
<dbReference type="GO" id="GO:0005886">
    <property type="term" value="C:plasma membrane"/>
    <property type="evidence" value="ECO:0007669"/>
    <property type="project" value="UniProtKB-SubCell"/>
</dbReference>
<keyword evidence="13 14" id="KW-0472">Membrane</keyword>
<keyword evidence="11 14" id="KW-1133">Transmembrane helix</keyword>
<evidence type="ECO:0000313" key="17">
    <source>
        <dbReference type="EMBL" id="RKP56198.1"/>
    </source>
</evidence>
<evidence type="ECO:0000313" key="18">
    <source>
        <dbReference type="Proteomes" id="UP000282076"/>
    </source>
</evidence>
<dbReference type="Gene3D" id="6.10.340.10">
    <property type="match status" value="1"/>
</dbReference>
<comment type="subcellular location">
    <subcellularLocation>
        <location evidence="2">Cell membrane</location>
        <topology evidence="2">Multi-pass membrane protein</topology>
    </subcellularLocation>
</comment>
<dbReference type="Gene3D" id="3.30.565.10">
    <property type="entry name" value="Histidine kinase-like ATPase, C-terminal domain"/>
    <property type="match status" value="1"/>
</dbReference>
<dbReference type="PRINTS" id="PR00344">
    <property type="entry name" value="BCTRLSENSOR"/>
</dbReference>
<keyword evidence="9 17" id="KW-0418">Kinase</keyword>
<protein>
    <recommendedName>
        <fullName evidence="3">histidine kinase</fullName>
        <ecNumber evidence="3">2.7.13.3</ecNumber>
    </recommendedName>
</protein>
<proteinExistence type="predicted"/>
<dbReference type="EC" id="2.7.13.3" evidence="3"/>
<evidence type="ECO:0000259" key="16">
    <source>
        <dbReference type="PROSITE" id="PS50885"/>
    </source>
</evidence>
<comment type="catalytic activity">
    <reaction evidence="1">
        <text>ATP + protein L-histidine = ADP + protein N-phospho-L-histidine.</text>
        <dbReference type="EC" id="2.7.13.3"/>
    </reaction>
</comment>
<dbReference type="CDD" id="cd00082">
    <property type="entry name" value="HisKA"/>
    <property type="match status" value="1"/>
</dbReference>
<evidence type="ECO:0000256" key="10">
    <source>
        <dbReference type="ARBA" id="ARBA00022840"/>
    </source>
</evidence>
<dbReference type="InterPro" id="IPR005467">
    <property type="entry name" value="His_kinase_dom"/>
</dbReference>
<dbReference type="Proteomes" id="UP000282076">
    <property type="component" value="Unassembled WGS sequence"/>
</dbReference>
<evidence type="ECO:0000256" key="12">
    <source>
        <dbReference type="ARBA" id="ARBA00023012"/>
    </source>
</evidence>
<dbReference type="InterPro" id="IPR003661">
    <property type="entry name" value="HisK_dim/P_dom"/>
</dbReference>
<dbReference type="PANTHER" id="PTHR45528:SF1">
    <property type="entry name" value="SENSOR HISTIDINE KINASE CPXA"/>
    <property type="match status" value="1"/>
</dbReference>
<dbReference type="Pfam" id="PF00672">
    <property type="entry name" value="HAMP"/>
    <property type="match status" value="1"/>
</dbReference>
<evidence type="ECO:0000256" key="8">
    <source>
        <dbReference type="ARBA" id="ARBA00022741"/>
    </source>
</evidence>
<comment type="caution">
    <text evidence="17">The sequence shown here is derived from an EMBL/GenBank/DDBJ whole genome shotgun (WGS) entry which is preliminary data.</text>
</comment>
<evidence type="ECO:0000259" key="15">
    <source>
        <dbReference type="PROSITE" id="PS50109"/>
    </source>
</evidence>
<keyword evidence="18" id="KW-1185">Reference proteome</keyword>
<reference evidence="17 18" key="1">
    <citation type="submission" date="2018-10" db="EMBL/GenBank/DDBJ databases">
        <title>Cohnella sp. M2MS4P-1, whole genome shotgun sequence.</title>
        <authorList>
            <person name="Tuo L."/>
        </authorList>
    </citation>
    <scope>NUCLEOTIDE SEQUENCE [LARGE SCALE GENOMIC DNA]</scope>
    <source>
        <strain evidence="17 18">M2MS4P-1</strain>
    </source>
</reference>
<sequence>MEGKGVSRMSIRTKLLLSYIAMIVVPLVLFGISVALTASLFFRDFDRGKLSAPEGNKRFPAAAVGQWFGEREEILSGLKFVARYDPALMDDPTFVKETEDRLSEFGAGIVIAYGQETKHYSPGLDATALLNGNKGAYSVEEIDFRLKDGSEGRLLVASDGEPAQSFFRKFVPTIMLILFGALALTNGLLTYLVSRSIIKPLNALRKATENIREGNLEHPLDLGRKDEIGQLGAAFEEMRIRLKQSIGVQLQLEENRKQLLANISHDLKTPIAAIQGCVDCLRDGVADSEEKRDKYVGMIGKKTSDMDRLIEELTLFSTLDMKKLIFHWEKIDVNRYLEQTAEELRLDPRLSGIQVNYQYAGGTAPIYIHADRRKLQRALLNVVDNSLKHMDNAGGRLDIILQDGEANILITIADNGEGIPEEAMPYIFQKFYRADRSRNSGTGGSGLGLAIVKQIIEEHGGEAGVRSTGDKGTEIAFKLPKLIQDRDGGDE</sequence>
<dbReference type="InterPro" id="IPR003660">
    <property type="entry name" value="HAMP_dom"/>
</dbReference>
<dbReference type="EMBL" id="RBZM01000003">
    <property type="protein sequence ID" value="RKP56198.1"/>
    <property type="molecule type" value="Genomic_DNA"/>
</dbReference>
<keyword evidence="6" id="KW-0808">Transferase</keyword>
<gene>
    <name evidence="17" type="ORF">D7Z26_06030</name>
</gene>
<dbReference type="GO" id="GO:0000155">
    <property type="term" value="F:phosphorelay sensor kinase activity"/>
    <property type="evidence" value="ECO:0007669"/>
    <property type="project" value="InterPro"/>
</dbReference>
<dbReference type="SMART" id="SM00304">
    <property type="entry name" value="HAMP"/>
    <property type="match status" value="1"/>
</dbReference>
<evidence type="ECO:0000256" key="4">
    <source>
        <dbReference type="ARBA" id="ARBA00022475"/>
    </source>
</evidence>
<organism evidence="17 18">
    <name type="scientific">Cohnella endophytica</name>
    <dbReference type="NCBI Taxonomy" id="2419778"/>
    <lineage>
        <taxon>Bacteria</taxon>
        <taxon>Bacillati</taxon>
        <taxon>Bacillota</taxon>
        <taxon>Bacilli</taxon>
        <taxon>Bacillales</taxon>
        <taxon>Paenibacillaceae</taxon>
        <taxon>Cohnella</taxon>
    </lineage>
</organism>
<evidence type="ECO:0000256" key="1">
    <source>
        <dbReference type="ARBA" id="ARBA00000085"/>
    </source>
</evidence>
<dbReference type="AlphaFoldDB" id="A0A494Y796"/>
<dbReference type="InterPro" id="IPR036890">
    <property type="entry name" value="HATPase_C_sf"/>
</dbReference>
<dbReference type="FunFam" id="3.30.565.10:FF:000006">
    <property type="entry name" value="Sensor histidine kinase WalK"/>
    <property type="match status" value="1"/>
</dbReference>
<dbReference type="PANTHER" id="PTHR45528">
    <property type="entry name" value="SENSOR HISTIDINE KINASE CPXA"/>
    <property type="match status" value="1"/>
</dbReference>
<dbReference type="InterPro" id="IPR036097">
    <property type="entry name" value="HisK_dim/P_sf"/>
</dbReference>
<evidence type="ECO:0000256" key="13">
    <source>
        <dbReference type="ARBA" id="ARBA00023136"/>
    </source>
</evidence>
<evidence type="ECO:0000256" key="14">
    <source>
        <dbReference type="SAM" id="Phobius"/>
    </source>
</evidence>
<evidence type="ECO:0000256" key="11">
    <source>
        <dbReference type="ARBA" id="ARBA00022989"/>
    </source>
</evidence>
<feature type="domain" description="HAMP" evidence="16">
    <location>
        <begin position="195"/>
        <end position="247"/>
    </location>
</feature>
<accession>A0A494Y796</accession>
<dbReference type="GO" id="GO:0005524">
    <property type="term" value="F:ATP binding"/>
    <property type="evidence" value="ECO:0007669"/>
    <property type="project" value="UniProtKB-KW"/>
</dbReference>
<dbReference type="Pfam" id="PF02518">
    <property type="entry name" value="HATPase_c"/>
    <property type="match status" value="1"/>
</dbReference>
<keyword evidence="12" id="KW-0902">Two-component regulatory system</keyword>
<evidence type="ECO:0000256" key="6">
    <source>
        <dbReference type="ARBA" id="ARBA00022679"/>
    </source>
</evidence>